<gene>
    <name evidence="1" type="ordered locus">Psta_0426</name>
</gene>
<sequence>MLIVDATDNHDGEVRAVLVFVFCYLKPVSTARRQLGDRLGWG</sequence>
<dbReference type="HOGENOM" id="CLU_3255559_0_0_0"/>
<proteinExistence type="predicted"/>
<dbReference type="KEGG" id="psl:Psta_0426"/>
<evidence type="ECO:0000313" key="2">
    <source>
        <dbReference type="Proteomes" id="UP000001887"/>
    </source>
</evidence>
<dbReference type="AlphaFoldDB" id="D2R385"/>
<keyword evidence="2" id="KW-1185">Reference proteome</keyword>
<name>D2R385_PIRSD</name>
<accession>D2R385</accession>
<dbReference type="EMBL" id="CP001848">
    <property type="protein sequence ID" value="ADB15116.1"/>
    <property type="molecule type" value="Genomic_DNA"/>
</dbReference>
<reference evidence="1 2" key="1">
    <citation type="journal article" date="2009" name="Stand. Genomic Sci.">
        <title>Complete genome sequence of Pirellula staleyi type strain (ATCC 27377).</title>
        <authorList>
            <person name="Clum A."/>
            <person name="Tindall B.J."/>
            <person name="Sikorski J."/>
            <person name="Ivanova N."/>
            <person name="Mavrommatis K."/>
            <person name="Lucas S."/>
            <person name="Glavina del Rio T."/>
            <person name="Nolan M."/>
            <person name="Chen F."/>
            <person name="Tice H."/>
            <person name="Pitluck S."/>
            <person name="Cheng J.F."/>
            <person name="Chertkov O."/>
            <person name="Brettin T."/>
            <person name="Han C."/>
            <person name="Detter J.C."/>
            <person name="Kuske C."/>
            <person name="Bruce D."/>
            <person name="Goodwin L."/>
            <person name="Ovchinikova G."/>
            <person name="Pati A."/>
            <person name="Mikhailova N."/>
            <person name="Chen A."/>
            <person name="Palaniappan K."/>
            <person name="Land M."/>
            <person name="Hauser L."/>
            <person name="Chang Y.J."/>
            <person name="Jeffries C.D."/>
            <person name="Chain P."/>
            <person name="Rohde M."/>
            <person name="Goker M."/>
            <person name="Bristow J."/>
            <person name="Eisen J.A."/>
            <person name="Markowitz V."/>
            <person name="Hugenholtz P."/>
            <person name="Kyrpides N.C."/>
            <person name="Klenk H.P."/>
            <person name="Lapidus A."/>
        </authorList>
    </citation>
    <scope>NUCLEOTIDE SEQUENCE [LARGE SCALE GENOMIC DNA]</scope>
    <source>
        <strain evidence="2">ATCC 27377 / DSM 6068 / ICPB 4128</strain>
    </source>
</reference>
<dbReference type="Proteomes" id="UP000001887">
    <property type="component" value="Chromosome"/>
</dbReference>
<organism evidence="1 2">
    <name type="scientific">Pirellula staleyi (strain ATCC 27377 / DSM 6068 / ICPB 4128)</name>
    <name type="common">Pirella staleyi</name>
    <dbReference type="NCBI Taxonomy" id="530564"/>
    <lineage>
        <taxon>Bacteria</taxon>
        <taxon>Pseudomonadati</taxon>
        <taxon>Planctomycetota</taxon>
        <taxon>Planctomycetia</taxon>
        <taxon>Pirellulales</taxon>
        <taxon>Pirellulaceae</taxon>
        <taxon>Pirellula</taxon>
    </lineage>
</organism>
<evidence type="ECO:0000313" key="1">
    <source>
        <dbReference type="EMBL" id="ADB15116.1"/>
    </source>
</evidence>
<protein>
    <submittedName>
        <fullName evidence="1">Uncharacterized protein</fullName>
    </submittedName>
</protein>